<evidence type="ECO:0000313" key="1">
    <source>
        <dbReference type="EMBL" id="CAA7015959.1"/>
    </source>
</evidence>
<proteinExistence type="predicted"/>
<reference evidence="1" key="1">
    <citation type="submission" date="2020-01" db="EMBL/GenBank/DDBJ databases">
        <authorList>
            <person name="Mishra B."/>
        </authorList>
    </citation>
    <scope>NUCLEOTIDE SEQUENCE [LARGE SCALE GENOMIC DNA]</scope>
</reference>
<sequence>MGSFVPFGGFFSTPSDLKLPFSGFKKEIRFLPFPIRPNLPCHLVQTKEGLESVSANNSTSSAPASTGSAKWVTTDLNLRMCPVKDFSQPQYASSSCLDSPRSLKTGKFMDSHGREVGIGNNCN</sequence>
<gene>
    <name evidence="1" type="ORF">MERR_LOCUS3194</name>
</gene>
<dbReference type="Proteomes" id="UP000467841">
    <property type="component" value="Unassembled WGS sequence"/>
</dbReference>
<keyword evidence="2" id="KW-1185">Reference proteome</keyword>
<organism evidence="1 2">
    <name type="scientific">Microthlaspi erraticum</name>
    <dbReference type="NCBI Taxonomy" id="1685480"/>
    <lineage>
        <taxon>Eukaryota</taxon>
        <taxon>Viridiplantae</taxon>
        <taxon>Streptophyta</taxon>
        <taxon>Embryophyta</taxon>
        <taxon>Tracheophyta</taxon>
        <taxon>Spermatophyta</taxon>
        <taxon>Magnoliopsida</taxon>
        <taxon>eudicotyledons</taxon>
        <taxon>Gunneridae</taxon>
        <taxon>Pentapetalae</taxon>
        <taxon>rosids</taxon>
        <taxon>malvids</taxon>
        <taxon>Brassicales</taxon>
        <taxon>Brassicaceae</taxon>
        <taxon>Coluteocarpeae</taxon>
        <taxon>Microthlaspi</taxon>
    </lineage>
</organism>
<evidence type="ECO:0000313" key="2">
    <source>
        <dbReference type="Proteomes" id="UP000467841"/>
    </source>
</evidence>
<protein>
    <submittedName>
        <fullName evidence="1">Uncharacterized protein</fullName>
    </submittedName>
</protein>
<name>A0A6D2HI04_9BRAS</name>
<dbReference type="AlphaFoldDB" id="A0A6D2HI04"/>
<accession>A0A6D2HI04</accession>
<dbReference type="EMBL" id="CACVBM020000210">
    <property type="protein sequence ID" value="CAA7015959.1"/>
    <property type="molecule type" value="Genomic_DNA"/>
</dbReference>
<comment type="caution">
    <text evidence="1">The sequence shown here is derived from an EMBL/GenBank/DDBJ whole genome shotgun (WGS) entry which is preliminary data.</text>
</comment>